<dbReference type="AlphaFoldDB" id="A0A9D2RWE0"/>
<accession>A0A9D2RWE0</accession>
<dbReference type="EMBL" id="DWYZ01000124">
    <property type="protein sequence ID" value="HJB28409.1"/>
    <property type="molecule type" value="Genomic_DNA"/>
</dbReference>
<dbReference type="Proteomes" id="UP000823842">
    <property type="component" value="Unassembled WGS sequence"/>
</dbReference>
<dbReference type="Gene3D" id="3.40.50.1000">
    <property type="entry name" value="HAD superfamily/HAD-like"/>
    <property type="match status" value="1"/>
</dbReference>
<dbReference type="InterPro" id="IPR036412">
    <property type="entry name" value="HAD-like_sf"/>
</dbReference>
<reference evidence="1" key="2">
    <citation type="submission" date="2021-04" db="EMBL/GenBank/DDBJ databases">
        <authorList>
            <person name="Gilroy R."/>
        </authorList>
    </citation>
    <scope>NUCLEOTIDE SEQUENCE</scope>
    <source>
        <strain evidence="1">ChiSjej1B19-5720</strain>
    </source>
</reference>
<evidence type="ECO:0000313" key="1">
    <source>
        <dbReference type="EMBL" id="HJB28409.1"/>
    </source>
</evidence>
<dbReference type="PRINTS" id="PR00413">
    <property type="entry name" value="HADHALOGNASE"/>
</dbReference>
<protein>
    <submittedName>
        <fullName evidence="1">HAD family phosphatase</fullName>
    </submittedName>
</protein>
<dbReference type="InterPro" id="IPR023198">
    <property type="entry name" value="PGP-like_dom2"/>
</dbReference>
<sequence>MITGVIFDVDGTLLDSMKVWEKAPVRYLESLGVYPKENLSRVLFSMTMEQGASYVKEQYHIKETVQEIICGVNEIAEEYYIKEVQLKPGALELLAELEKAGIPAAAATTSSRVLVEKTFERLKILDFFQGIFTTSEVGKGKEEPDIYFLAAKALGSPAETTAVFEDSLYAAKTAVKAGFCVAGVYDSCSEKDQKELAETAAFYMGREEDLLTFWNKIRR</sequence>
<dbReference type="PANTHER" id="PTHR18901:SF38">
    <property type="entry name" value="PSEUDOURIDINE-5'-PHOSPHATASE"/>
    <property type="match status" value="1"/>
</dbReference>
<dbReference type="Pfam" id="PF13419">
    <property type="entry name" value="HAD_2"/>
    <property type="match status" value="1"/>
</dbReference>
<dbReference type="CDD" id="cd07505">
    <property type="entry name" value="HAD_BPGM-like"/>
    <property type="match status" value="1"/>
</dbReference>
<dbReference type="SFLD" id="SFLDG01129">
    <property type="entry name" value="C1.5:_HAD__Beta-PGM__Phosphata"/>
    <property type="match status" value="1"/>
</dbReference>
<dbReference type="Gene3D" id="1.10.150.240">
    <property type="entry name" value="Putative phosphatase, domain 2"/>
    <property type="match status" value="1"/>
</dbReference>
<dbReference type="PANTHER" id="PTHR18901">
    <property type="entry name" value="2-DEOXYGLUCOSE-6-PHOSPHATE PHOSPHATASE 2"/>
    <property type="match status" value="1"/>
</dbReference>
<dbReference type="SFLD" id="SFLDS00003">
    <property type="entry name" value="Haloacid_Dehalogenase"/>
    <property type="match status" value="1"/>
</dbReference>
<evidence type="ECO:0000313" key="2">
    <source>
        <dbReference type="Proteomes" id="UP000823842"/>
    </source>
</evidence>
<dbReference type="SUPFAM" id="SSF56784">
    <property type="entry name" value="HAD-like"/>
    <property type="match status" value="1"/>
</dbReference>
<dbReference type="InterPro" id="IPR041492">
    <property type="entry name" value="HAD_2"/>
</dbReference>
<dbReference type="InterPro" id="IPR006439">
    <property type="entry name" value="HAD-SF_hydro_IA"/>
</dbReference>
<name>A0A9D2RWE0_9FIRM</name>
<dbReference type="InterPro" id="IPR023214">
    <property type="entry name" value="HAD_sf"/>
</dbReference>
<comment type="caution">
    <text evidence="1">The sequence shown here is derived from an EMBL/GenBank/DDBJ whole genome shotgun (WGS) entry which is preliminary data.</text>
</comment>
<dbReference type="NCBIfam" id="TIGR01509">
    <property type="entry name" value="HAD-SF-IA-v3"/>
    <property type="match status" value="1"/>
</dbReference>
<proteinExistence type="predicted"/>
<reference evidence="1" key="1">
    <citation type="journal article" date="2021" name="PeerJ">
        <title>Extensive microbial diversity within the chicken gut microbiome revealed by metagenomics and culture.</title>
        <authorList>
            <person name="Gilroy R."/>
            <person name="Ravi A."/>
            <person name="Getino M."/>
            <person name="Pursley I."/>
            <person name="Horton D.L."/>
            <person name="Alikhan N.F."/>
            <person name="Baker D."/>
            <person name="Gharbi K."/>
            <person name="Hall N."/>
            <person name="Watson M."/>
            <person name="Adriaenssens E.M."/>
            <person name="Foster-Nyarko E."/>
            <person name="Jarju S."/>
            <person name="Secka A."/>
            <person name="Antonio M."/>
            <person name="Oren A."/>
            <person name="Chaudhuri R.R."/>
            <person name="La Ragione R."/>
            <person name="Hildebrand F."/>
            <person name="Pallen M.J."/>
        </authorList>
    </citation>
    <scope>NUCLEOTIDE SEQUENCE</scope>
    <source>
        <strain evidence="1">ChiSjej1B19-5720</strain>
    </source>
</reference>
<gene>
    <name evidence="1" type="ORF">IAA06_06405</name>
</gene>
<dbReference type="GO" id="GO:0016791">
    <property type="term" value="F:phosphatase activity"/>
    <property type="evidence" value="ECO:0007669"/>
    <property type="project" value="TreeGrafter"/>
</dbReference>
<organism evidence="1 2">
    <name type="scientific">Candidatus Blautia faecavium</name>
    <dbReference type="NCBI Taxonomy" id="2838487"/>
    <lineage>
        <taxon>Bacteria</taxon>
        <taxon>Bacillati</taxon>
        <taxon>Bacillota</taxon>
        <taxon>Clostridia</taxon>
        <taxon>Lachnospirales</taxon>
        <taxon>Lachnospiraceae</taxon>
        <taxon>Blautia</taxon>
    </lineage>
</organism>